<evidence type="ECO:0000313" key="3">
    <source>
        <dbReference type="Proteomes" id="UP001596524"/>
    </source>
</evidence>
<dbReference type="RefSeq" id="WP_255889369.1">
    <property type="nucleotide sequence ID" value="NZ_JAFMZM010000002.1"/>
</dbReference>
<feature type="transmembrane region" description="Helical" evidence="1">
    <location>
        <begin position="64"/>
        <end position="82"/>
    </location>
</feature>
<keyword evidence="1" id="KW-0812">Transmembrane</keyword>
<proteinExistence type="predicted"/>
<dbReference type="EMBL" id="JBHTCH010000030">
    <property type="protein sequence ID" value="MFC7363284.1"/>
    <property type="molecule type" value="Genomic_DNA"/>
</dbReference>
<sequence length="190" mass="21032">MRLYRYLWATTAAVIISPAALFDAIAYGWLRMAAMGLVMALLGGLFALVIAEGRADRWLWARRGVMWAGFGAVAADALVATLGRTGALIGSVILVTSPAVLGSVRSYLLRRSSHRTSGPPEMPATCDLLRRWEWTTAEVTRADLPMSRRLALLEERSKLLDEVERRDPSHFATWMATAVPDGRVDHQRPR</sequence>
<name>A0ABW2N7K4_9ACTN</name>
<protein>
    <recommendedName>
        <fullName evidence="4">MFS transporter</fullName>
    </recommendedName>
</protein>
<keyword evidence="1" id="KW-0472">Membrane</keyword>
<organism evidence="2 3">
    <name type="scientific">Nocardioides astragali</name>
    <dbReference type="NCBI Taxonomy" id="1776736"/>
    <lineage>
        <taxon>Bacteria</taxon>
        <taxon>Bacillati</taxon>
        <taxon>Actinomycetota</taxon>
        <taxon>Actinomycetes</taxon>
        <taxon>Propionibacteriales</taxon>
        <taxon>Nocardioidaceae</taxon>
        <taxon>Nocardioides</taxon>
    </lineage>
</organism>
<evidence type="ECO:0000313" key="2">
    <source>
        <dbReference type="EMBL" id="MFC7363284.1"/>
    </source>
</evidence>
<evidence type="ECO:0000256" key="1">
    <source>
        <dbReference type="SAM" id="Phobius"/>
    </source>
</evidence>
<comment type="caution">
    <text evidence="2">The sequence shown here is derived from an EMBL/GenBank/DDBJ whole genome shotgun (WGS) entry which is preliminary data.</text>
</comment>
<keyword evidence="3" id="KW-1185">Reference proteome</keyword>
<feature type="transmembrane region" description="Helical" evidence="1">
    <location>
        <begin position="88"/>
        <end position="108"/>
    </location>
</feature>
<evidence type="ECO:0008006" key="4">
    <source>
        <dbReference type="Google" id="ProtNLM"/>
    </source>
</evidence>
<dbReference type="Proteomes" id="UP001596524">
    <property type="component" value="Unassembled WGS sequence"/>
</dbReference>
<gene>
    <name evidence="2" type="ORF">ACFQO6_23635</name>
</gene>
<keyword evidence="1" id="KW-1133">Transmembrane helix</keyword>
<accession>A0ABW2N7K4</accession>
<reference evidence="3" key="1">
    <citation type="journal article" date="2019" name="Int. J. Syst. Evol. Microbiol.">
        <title>The Global Catalogue of Microorganisms (GCM) 10K type strain sequencing project: providing services to taxonomists for standard genome sequencing and annotation.</title>
        <authorList>
            <consortium name="The Broad Institute Genomics Platform"/>
            <consortium name="The Broad Institute Genome Sequencing Center for Infectious Disease"/>
            <person name="Wu L."/>
            <person name="Ma J."/>
        </authorList>
    </citation>
    <scope>NUCLEOTIDE SEQUENCE [LARGE SCALE GENOMIC DNA]</scope>
    <source>
        <strain evidence="3">FCH27</strain>
    </source>
</reference>
<feature type="transmembrane region" description="Helical" evidence="1">
    <location>
        <begin position="32"/>
        <end position="52"/>
    </location>
</feature>